<gene>
    <name evidence="1" type="ORF">BECKH772A_GA0070896_1002122</name>
    <name evidence="2" type="ORF">BECKH772B_GA0070898_1001922</name>
    <name evidence="3" type="ORF">BECKH772C_GA0070978_1001922</name>
</gene>
<dbReference type="Gene3D" id="3.30.950.30">
    <property type="entry name" value="Schlafen, AAA domain"/>
    <property type="match status" value="1"/>
</dbReference>
<protein>
    <submittedName>
        <fullName evidence="3">Uncharacterized protein</fullName>
    </submittedName>
</protein>
<dbReference type="AlphaFoldDB" id="A0A450V0K1"/>
<dbReference type="InterPro" id="IPR038461">
    <property type="entry name" value="Schlafen_AlbA_2_dom_sf"/>
</dbReference>
<dbReference type="EMBL" id="CAADFJ010000019">
    <property type="protein sequence ID" value="VFJ98216.1"/>
    <property type="molecule type" value="Genomic_DNA"/>
</dbReference>
<sequence length="56" mass="6534">MENETLERLMTDTESDRVERKSVFKGKEREIRQAVCAFANDMPTSSGARRHLHRRG</sequence>
<dbReference type="EMBL" id="CAADFG010000021">
    <property type="protein sequence ID" value="VFJ90444.1"/>
    <property type="molecule type" value="Genomic_DNA"/>
</dbReference>
<evidence type="ECO:0000313" key="3">
    <source>
        <dbReference type="EMBL" id="VFJ98216.1"/>
    </source>
</evidence>
<evidence type="ECO:0000313" key="1">
    <source>
        <dbReference type="EMBL" id="VFJ90444.1"/>
    </source>
</evidence>
<accession>A0A450V0K1</accession>
<reference evidence="3" key="1">
    <citation type="submission" date="2019-02" db="EMBL/GenBank/DDBJ databases">
        <authorList>
            <person name="Gruber-Vodicka R. H."/>
            <person name="Seah K. B. B."/>
        </authorList>
    </citation>
    <scope>NUCLEOTIDE SEQUENCE</scope>
    <source>
        <strain evidence="3">BECK_SA2B12</strain>
        <strain evidence="1">BECK_SA2B15</strain>
        <strain evidence="2">BECK_SA2B20</strain>
    </source>
</reference>
<evidence type="ECO:0000313" key="2">
    <source>
        <dbReference type="EMBL" id="VFJ91646.1"/>
    </source>
</evidence>
<proteinExistence type="predicted"/>
<dbReference type="EMBL" id="CAADFI010000019">
    <property type="protein sequence ID" value="VFJ91646.1"/>
    <property type="molecule type" value="Genomic_DNA"/>
</dbReference>
<organism evidence="3">
    <name type="scientific">Candidatus Kentrum eta</name>
    <dbReference type="NCBI Taxonomy" id="2126337"/>
    <lineage>
        <taxon>Bacteria</taxon>
        <taxon>Pseudomonadati</taxon>
        <taxon>Pseudomonadota</taxon>
        <taxon>Gammaproteobacteria</taxon>
        <taxon>Candidatus Kentrum</taxon>
    </lineage>
</organism>
<name>A0A450V0K1_9GAMM</name>